<dbReference type="GeneID" id="3660184"/>
<gene>
    <name evidence="2" type="ORF">Tb09.v2.0050</name>
</gene>
<keyword evidence="1" id="KW-0812">Transmembrane</keyword>
<dbReference type="Proteomes" id="UP000008524">
    <property type="component" value="Chromosome 9"/>
</dbReference>
<keyword evidence="3" id="KW-1185">Reference proteome</keyword>
<reference evidence="2 3" key="2">
    <citation type="journal article" date="2005" name="Science">
        <title>The genome of the African trypanosome Trypanosoma brucei.</title>
        <authorList>
            <person name="Berriman M."/>
            <person name="Ghedin E."/>
            <person name="Hertz-Fowler C."/>
            <person name="Blandin G."/>
            <person name="Renauld H."/>
            <person name="Bartholomeu D.C."/>
            <person name="Lennard N.J."/>
            <person name="Caler E."/>
            <person name="Hamlin N.E."/>
            <person name="Haas B."/>
            <person name="Bohme U."/>
            <person name="Hannick L."/>
            <person name="Aslett M.A."/>
            <person name="Shallom J."/>
            <person name="Marcello L."/>
            <person name="Hou L."/>
            <person name="Wickstead B."/>
            <person name="Alsmark U.C."/>
            <person name="Arrowsmith C."/>
            <person name="Atkin R.J."/>
            <person name="Barron A.J."/>
            <person name="Bringaud F."/>
            <person name="Brooks K."/>
            <person name="Carrington M."/>
            <person name="Cherevach I."/>
            <person name="Chillingworth T.J."/>
            <person name="Churcher C."/>
            <person name="Clark L.N."/>
            <person name="Corton C.H."/>
            <person name="Cronin A."/>
            <person name="Davies R.M."/>
            <person name="Doggett J."/>
            <person name="Djikeng A."/>
            <person name="Feldblyum T."/>
            <person name="Field M.C."/>
            <person name="Fraser A."/>
            <person name="Goodhead I."/>
            <person name="Hance Z."/>
            <person name="Harper D."/>
            <person name="Harris B.R."/>
            <person name="Hauser H."/>
            <person name="Hostetler J."/>
            <person name="Ivens A."/>
            <person name="Jagels K."/>
            <person name="Johnson D."/>
            <person name="Johnson J."/>
            <person name="Jones K."/>
            <person name="Kerhornou A.X."/>
            <person name="Koo H."/>
            <person name="Larke N."/>
            <person name="Landfear S."/>
            <person name="Larkin C."/>
            <person name="Leech V."/>
            <person name="Line A."/>
            <person name="Lord A."/>
            <person name="Macleod A."/>
            <person name="Mooney P.J."/>
            <person name="Moule S."/>
            <person name="Martin D.M."/>
            <person name="Morgan G.W."/>
            <person name="Mungall K."/>
            <person name="Norbertczak H."/>
            <person name="Ormond D."/>
            <person name="Pai G."/>
            <person name="Peacock C.S."/>
            <person name="Peterson J."/>
            <person name="Quail M.A."/>
            <person name="Rabbinowitsch E."/>
            <person name="Rajandream M.A."/>
            <person name="Reitter C."/>
            <person name="Salzberg S.L."/>
            <person name="Sanders M."/>
            <person name="Schobel S."/>
            <person name="Sharp S."/>
            <person name="Simmonds M."/>
            <person name="Simpson A.J."/>
            <person name="Tallon L."/>
            <person name="Turner C.M."/>
            <person name="Tait A."/>
            <person name="Tivey A.R."/>
            <person name="Van Aken S."/>
            <person name="Walker D."/>
            <person name="Wanless D."/>
            <person name="Wang S."/>
            <person name="White B."/>
            <person name="White O."/>
            <person name="Whitehead S."/>
            <person name="Woodward J."/>
            <person name="Wortman J."/>
            <person name="Adams M.D."/>
            <person name="Embley T.M."/>
            <person name="Gull K."/>
            <person name="Ullu E."/>
            <person name="Barry J.D."/>
            <person name="Fairlamb A.H."/>
            <person name="Opperdoes F."/>
            <person name="Barrell B.G."/>
            <person name="Donelson J.E."/>
            <person name="Hall N."/>
            <person name="Fraser C.M."/>
            <person name="Melville S.E."/>
            <person name="El-Sayed N.M."/>
        </authorList>
    </citation>
    <scope>NUCLEOTIDE SEQUENCE [LARGE SCALE GENOMIC DNA]</scope>
    <source>
        <strain evidence="2 3">927/4 GUTat10.1</strain>
    </source>
</reference>
<dbReference type="KEGG" id="tbr:Tb09.v2.0050"/>
<evidence type="ECO:0000313" key="3">
    <source>
        <dbReference type="Proteomes" id="UP000008524"/>
    </source>
</evidence>
<dbReference type="PaxDb" id="5691-EAN76718"/>
<dbReference type="EMBL" id="CM000207">
    <property type="protein sequence ID" value="EAN76718.1"/>
    <property type="molecule type" value="Genomic_DNA"/>
</dbReference>
<sequence length="107" mass="12554">MEISWYWRDVFRVVFLLPSSDAFTVVWVLLMAYPVASGIFGCVSRPKFQVFFKIFGYQTDNVRWLEHKQKHSIIHNALSFGFRTNWRITNAVPVTQCRGQCNGPKKH</sequence>
<dbReference type="RefSeq" id="XP_827048.1">
    <property type="nucleotide sequence ID" value="XM_821955.1"/>
</dbReference>
<organism evidence="2 3">
    <name type="scientific">Trypanosoma brucei brucei (strain 927/4 GUTat10.1)</name>
    <dbReference type="NCBI Taxonomy" id="185431"/>
    <lineage>
        <taxon>Eukaryota</taxon>
        <taxon>Discoba</taxon>
        <taxon>Euglenozoa</taxon>
        <taxon>Kinetoplastea</taxon>
        <taxon>Metakinetoplastina</taxon>
        <taxon>Trypanosomatida</taxon>
        <taxon>Trypanosomatidae</taxon>
        <taxon>Trypanosoma</taxon>
    </lineage>
</organism>
<protein>
    <submittedName>
        <fullName evidence="2">Uncharacterized protein</fullName>
    </submittedName>
</protein>
<name>Q38EQ2_TRYB2</name>
<accession>Q38EQ2</accession>
<reference evidence="2 3" key="1">
    <citation type="journal article" date="2005" name="Science">
        <title>Comparative genomics of trypanosomatid parasitic protozoa.</title>
        <authorList>
            <person name="El-Sayed N.M."/>
            <person name="Myler P.J."/>
            <person name="Blandin G."/>
            <person name="Berriman M."/>
            <person name="Crabtree J."/>
            <person name="Aggarwal G."/>
            <person name="Caler E."/>
            <person name="Renauld H."/>
            <person name="Worthey E.A."/>
            <person name="Hertz-Fowler C."/>
            <person name="Ghedin E."/>
            <person name="Peacock C."/>
            <person name="Bartholomeu D.C."/>
            <person name="Haas B.J."/>
            <person name="Tran A.N."/>
            <person name="Wortman J.R."/>
            <person name="Alsmark U.C."/>
            <person name="Angiuoli S."/>
            <person name="Anupama A."/>
            <person name="Badger J."/>
            <person name="Bringaud F."/>
            <person name="Cadag E."/>
            <person name="Carlton J.M."/>
            <person name="Cerqueira G.C."/>
            <person name="Creasy T."/>
            <person name="Delcher A.L."/>
            <person name="Djikeng A."/>
            <person name="Embley T.M."/>
            <person name="Hauser C."/>
            <person name="Ivens A.C."/>
            <person name="Kummerfeld S.K."/>
            <person name="Pereira-Leal J.B."/>
            <person name="Nilsson D."/>
            <person name="Peterson J."/>
            <person name="Salzberg S.L."/>
            <person name="Shallom J."/>
            <person name="Silva J.C."/>
            <person name="Sundaram J."/>
            <person name="Westenberger S."/>
            <person name="White O."/>
            <person name="Melville S.E."/>
            <person name="Donelson J.E."/>
            <person name="Andersson B."/>
            <person name="Stuart K.D."/>
            <person name="Hall N."/>
        </authorList>
    </citation>
    <scope>NUCLEOTIDE SEQUENCE [LARGE SCALE GENOMIC DNA]</scope>
    <source>
        <strain evidence="2 3">927/4 GUTat10.1</strain>
    </source>
</reference>
<keyword evidence="1" id="KW-1133">Transmembrane helix</keyword>
<dbReference type="AlphaFoldDB" id="Q38EQ2"/>
<evidence type="ECO:0000256" key="1">
    <source>
        <dbReference type="SAM" id="Phobius"/>
    </source>
</evidence>
<keyword evidence="1" id="KW-0472">Membrane</keyword>
<dbReference type="InParanoid" id="Q38EQ2"/>
<feature type="transmembrane region" description="Helical" evidence="1">
    <location>
        <begin position="22"/>
        <end position="43"/>
    </location>
</feature>
<proteinExistence type="predicted"/>
<evidence type="ECO:0000313" key="2">
    <source>
        <dbReference type="EMBL" id="EAN76718.1"/>
    </source>
</evidence>